<evidence type="ECO:0000256" key="3">
    <source>
        <dbReference type="ARBA" id="ARBA00022729"/>
    </source>
</evidence>
<evidence type="ECO:0000259" key="5">
    <source>
        <dbReference type="Pfam" id="PF09084"/>
    </source>
</evidence>
<feature type="region of interest" description="Disordered" evidence="4">
    <location>
        <begin position="35"/>
        <end position="72"/>
    </location>
</feature>
<evidence type="ECO:0000256" key="2">
    <source>
        <dbReference type="ARBA" id="ARBA00010742"/>
    </source>
</evidence>
<reference evidence="6 7" key="1">
    <citation type="submission" date="2018-10" db="EMBL/GenBank/DDBJ databases">
        <title>Natrarchaeobius chitinivorans gen. nov., sp. nov., and Natrarchaeobius haloalkaliphilus sp. nov., alkaliphilic, chitin-utilizing haloarchaea from hypersaline alkaline lakes.</title>
        <authorList>
            <person name="Sorokin D.Y."/>
            <person name="Elcheninov A.G."/>
            <person name="Kostrikina N.A."/>
            <person name="Bale N.J."/>
            <person name="Sinninghe Damste J.S."/>
            <person name="Khijniak T.V."/>
            <person name="Kublanov I.V."/>
            <person name="Toshchakov S.V."/>
        </authorList>
    </citation>
    <scope>NUCLEOTIDE SEQUENCE [LARGE SCALE GENOMIC DNA]</scope>
    <source>
        <strain evidence="6 7">AArcht7</strain>
    </source>
</reference>
<dbReference type="GO" id="GO:0042597">
    <property type="term" value="C:periplasmic space"/>
    <property type="evidence" value="ECO:0007669"/>
    <property type="project" value="UniProtKB-SubCell"/>
</dbReference>
<evidence type="ECO:0000313" key="7">
    <source>
        <dbReference type="Proteomes" id="UP000281431"/>
    </source>
</evidence>
<comment type="caution">
    <text evidence="6">The sequence shown here is derived from an EMBL/GenBank/DDBJ whole genome shotgun (WGS) entry which is preliminary data.</text>
</comment>
<dbReference type="AlphaFoldDB" id="A0A3N6MEI7"/>
<dbReference type="SUPFAM" id="SSF53850">
    <property type="entry name" value="Periplasmic binding protein-like II"/>
    <property type="match status" value="1"/>
</dbReference>
<dbReference type="OrthoDB" id="207414at2157"/>
<protein>
    <recommendedName>
        <fullName evidence="5">SsuA/THI5-like domain-containing protein</fullName>
    </recommendedName>
</protein>
<dbReference type="InterPro" id="IPR015168">
    <property type="entry name" value="SsuA/THI5"/>
</dbReference>
<evidence type="ECO:0000256" key="4">
    <source>
        <dbReference type="SAM" id="MobiDB-lite"/>
    </source>
</evidence>
<proteinExistence type="inferred from homology"/>
<name>A0A3N6MEI7_NATCH</name>
<comment type="similarity">
    <text evidence="2">Belongs to the bacterial solute-binding protein SsuA/TauA family.</text>
</comment>
<evidence type="ECO:0000256" key="1">
    <source>
        <dbReference type="ARBA" id="ARBA00004418"/>
    </source>
</evidence>
<evidence type="ECO:0000313" key="6">
    <source>
        <dbReference type="EMBL" id="RQH02394.1"/>
    </source>
</evidence>
<dbReference type="PANTHER" id="PTHR30024:SF47">
    <property type="entry name" value="TAURINE-BINDING PERIPLASMIC PROTEIN"/>
    <property type="match status" value="1"/>
</dbReference>
<organism evidence="6 7">
    <name type="scientific">Natrarchaeobius chitinivorans</name>
    <dbReference type="NCBI Taxonomy" id="1679083"/>
    <lineage>
        <taxon>Archaea</taxon>
        <taxon>Methanobacteriati</taxon>
        <taxon>Methanobacteriota</taxon>
        <taxon>Stenosarchaea group</taxon>
        <taxon>Halobacteria</taxon>
        <taxon>Halobacteriales</taxon>
        <taxon>Natrialbaceae</taxon>
        <taxon>Natrarchaeobius</taxon>
    </lineage>
</organism>
<dbReference type="Pfam" id="PF09084">
    <property type="entry name" value="NMT1"/>
    <property type="match status" value="1"/>
</dbReference>
<dbReference type="PANTHER" id="PTHR30024">
    <property type="entry name" value="ALIPHATIC SULFONATES-BINDING PROTEIN-RELATED"/>
    <property type="match status" value="1"/>
</dbReference>
<comment type="subcellular location">
    <subcellularLocation>
        <location evidence="1">Periplasm</location>
    </subcellularLocation>
</comment>
<dbReference type="Proteomes" id="UP000281431">
    <property type="component" value="Unassembled WGS sequence"/>
</dbReference>
<feature type="domain" description="SsuA/THI5-like" evidence="5">
    <location>
        <begin position="91"/>
        <end position="283"/>
    </location>
</feature>
<keyword evidence="7" id="KW-1185">Reference proteome</keyword>
<accession>A0A3N6MEI7</accession>
<keyword evidence="3" id="KW-0732">Signal</keyword>
<gene>
    <name evidence="6" type="ORF">EA472_03570</name>
</gene>
<sequence length="366" mass="39604">MPHNDGSGRRTILKTVGAGVAVGLAGCMGDDNGNGGTGNGNGDDGTAAGADDDTGNGDGELPNPLRIGHPSPAMAGYSVPTYSIFNEAMEDRGVEIEPVVFNGFTAMVAGIVSGEVELGYSNPPAIINSIREGFPISSFLELNQKFSQQIIAQPDIESWDDLEGAPVAAHSPQSFSALTLRATAESQLGDPEAFDISYIAGTPNRISAMEEEEVVATTVFASAAVDVEERGIAQWFHNPNDDVAAEPLSLAQWVTTDDRLDENEEVYRTIAEELTNSYEQTYETDPEELAEMIFDSPADFPEYDSGDVEVWAQTIEEAQNDEMWETDMSNMLTDDRVNRSIDLAERTGLIDETVEVDDLVDRRYLE</sequence>
<dbReference type="Gene3D" id="3.40.190.10">
    <property type="entry name" value="Periplasmic binding protein-like II"/>
    <property type="match status" value="2"/>
</dbReference>
<dbReference type="EMBL" id="REFZ01000002">
    <property type="protein sequence ID" value="RQH02394.1"/>
    <property type="molecule type" value="Genomic_DNA"/>
</dbReference>